<dbReference type="OrthoDB" id="2391902at2759"/>
<feature type="non-terminal residue" evidence="1">
    <location>
        <position position="84"/>
    </location>
</feature>
<accession>A0A261XT72</accession>
<sequence>MVLTSPFPEQRIPRVSLQRFILSNPWGVAKDTVSSIDAHTGETLRYGELIDAALKIAHVLRFEEHIKAGQLVAIWSPNHILYSV</sequence>
<reference evidence="1 2" key="1">
    <citation type="journal article" date="2017" name="Mycologia">
        <title>Bifiguratus adelaidae, gen. et sp. nov., a new member of Mucoromycotina in endophytic and soil-dwelling habitats.</title>
        <authorList>
            <person name="Torres-Cruz T.J."/>
            <person name="Billingsley Tobias T.L."/>
            <person name="Almatruk M."/>
            <person name="Hesse C."/>
            <person name="Kuske C.R."/>
            <person name="Desiro A."/>
            <person name="Benucci G.M."/>
            <person name="Bonito G."/>
            <person name="Stajich J.E."/>
            <person name="Dunlap C."/>
            <person name="Arnold A.E."/>
            <person name="Porras-Alfaro A."/>
        </authorList>
    </citation>
    <scope>NUCLEOTIDE SEQUENCE [LARGE SCALE GENOMIC DNA]</scope>
    <source>
        <strain evidence="1 2">AZ0501</strain>
    </source>
</reference>
<dbReference type="AlphaFoldDB" id="A0A261XT72"/>
<protein>
    <recommendedName>
        <fullName evidence="3">AMP-dependent synthetase/ligase domain-containing protein</fullName>
    </recommendedName>
</protein>
<dbReference type="InterPro" id="IPR042099">
    <property type="entry name" value="ANL_N_sf"/>
</dbReference>
<dbReference type="Gene3D" id="3.40.50.12780">
    <property type="entry name" value="N-terminal domain of ligase-like"/>
    <property type="match status" value="1"/>
</dbReference>
<dbReference type="EMBL" id="MVBO01000366">
    <property type="protein sequence ID" value="OZJ01444.1"/>
    <property type="molecule type" value="Genomic_DNA"/>
</dbReference>
<evidence type="ECO:0008006" key="3">
    <source>
        <dbReference type="Google" id="ProtNLM"/>
    </source>
</evidence>
<gene>
    <name evidence="1" type="ORF">BZG36_05679</name>
</gene>
<evidence type="ECO:0000313" key="1">
    <source>
        <dbReference type="EMBL" id="OZJ01444.1"/>
    </source>
</evidence>
<organism evidence="1 2">
    <name type="scientific">Bifiguratus adelaidae</name>
    <dbReference type="NCBI Taxonomy" id="1938954"/>
    <lineage>
        <taxon>Eukaryota</taxon>
        <taxon>Fungi</taxon>
        <taxon>Fungi incertae sedis</taxon>
        <taxon>Mucoromycota</taxon>
        <taxon>Mucoromycotina</taxon>
        <taxon>Endogonomycetes</taxon>
        <taxon>Endogonales</taxon>
        <taxon>Endogonales incertae sedis</taxon>
        <taxon>Bifiguratus</taxon>
    </lineage>
</organism>
<dbReference type="SUPFAM" id="SSF56801">
    <property type="entry name" value="Acetyl-CoA synthetase-like"/>
    <property type="match status" value="1"/>
</dbReference>
<keyword evidence="2" id="KW-1185">Reference proteome</keyword>
<comment type="caution">
    <text evidence="1">The sequence shown here is derived from an EMBL/GenBank/DDBJ whole genome shotgun (WGS) entry which is preliminary data.</text>
</comment>
<name>A0A261XT72_9FUNG</name>
<dbReference type="Proteomes" id="UP000242875">
    <property type="component" value="Unassembled WGS sequence"/>
</dbReference>
<evidence type="ECO:0000313" key="2">
    <source>
        <dbReference type="Proteomes" id="UP000242875"/>
    </source>
</evidence>
<proteinExistence type="predicted"/>